<comment type="caution">
    <text evidence="2">The sequence shown here is derived from an EMBL/GenBank/DDBJ whole genome shotgun (WGS) entry which is preliminary data.</text>
</comment>
<dbReference type="AlphaFoldDB" id="A0A537JX85"/>
<dbReference type="SUPFAM" id="SSF109854">
    <property type="entry name" value="DinB/YfiT-like putative metalloenzymes"/>
    <property type="match status" value="1"/>
</dbReference>
<evidence type="ECO:0000313" key="2">
    <source>
        <dbReference type="EMBL" id="TMI88115.1"/>
    </source>
</evidence>
<dbReference type="Pfam" id="PF12867">
    <property type="entry name" value="DinB_2"/>
    <property type="match status" value="1"/>
</dbReference>
<evidence type="ECO:0000259" key="1">
    <source>
        <dbReference type="Pfam" id="PF12867"/>
    </source>
</evidence>
<protein>
    <submittedName>
        <fullName evidence="2">DinB family protein</fullName>
    </submittedName>
</protein>
<dbReference type="EMBL" id="VBAK01000145">
    <property type="protein sequence ID" value="TMI88115.1"/>
    <property type="molecule type" value="Genomic_DNA"/>
</dbReference>
<proteinExistence type="predicted"/>
<accession>A0A537JX85</accession>
<reference evidence="2 3" key="1">
    <citation type="journal article" date="2019" name="Nat. Microbiol.">
        <title>Mediterranean grassland soil C-N compound turnover is dependent on rainfall and depth, and is mediated by genomically divergent microorganisms.</title>
        <authorList>
            <person name="Diamond S."/>
            <person name="Andeer P.F."/>
            <person name="Li Z."/>
            <person name="Crits-Christoph A."/>
            <person name="Burstein D."/>
            <person name="Anantharaman K."/>
            <person name="Lane K.R."/>
            <person name="Thomas B.C."/>
            <person name="Pan C."/>
            <person name="Northen T.R."/>
            <person name="Banfield J.F."/>
        </authorList>
    </citation>
    <scope>NUCLEOTIDE SEQUENCE [LARGE SCALE GENOMIC DNA]</scope>
    <source>
        <strain evidence="2">NP_3</strain>
    </source>
</reference>
<dbReference type="Gene3D" id="1.20.120.450">
    <property type="entry name" value="dinb family like domain"/>
    <property type="match status" value="1"/>
</dbReference>
<dbReference type="Proteomes" id="UP000318509">
    <property type="component" value="Unassembled WGS sequence"/>
</dbReference>
<organism evidence="2 3">
    <name type="scientific">Candidatus Segetimicrobium genomatis</name>
    <dbReference type="NCBI Taxonomy" id="2569760"/>
    <lineage>
        <taxon>Bacteria</taxon>
        <taxon>Bacillati</taxon>
        <taxon>Candidatus Sysuimicrobiota</taxon>
        <taxon>Candidatus Sysuimicrobiia</taxon>
        <taxon>Candidatus Sysuimicrobiales</taxon>
        <taxon>Candidatus Segetimicrobiaceae</taxon>
        <taxon>Candidatus Segetimicrobium</taxon>
    </lineage>
</organism>
<evidence type="ECO:0000313" key="3">
    <source>
        <dbReference type="Proteomes" id="UP000318509"/>
    </source>
</evidence>
<name>A0A537JX85_9BACT</name>
<dbReference type="InterPro" id="IPR024775">
    <property type="entry name" value="DinB-like"/>
</dbReference>
<gene>
    <name evidence="2" type="ORF">E6H00_13630</name>
</gene>
<dbReference type="InterPro" id="IPR034660">
    <property type="entry name" value="DinB/YfiT-like"/>
</dbReference>
<feature type="domain" description="DinB-like" evidence="1">
    <location>
        <begin position="31"/>
        <end position="157"/>
    </location>
</feature>
<sequence length="167" mass="18761">MSRGPALTLKELVVDHVHTTLEPEDWQWQPSLAEALEGLTAAQAAWKPAADRHSIWQIVRHLILWKRGVLDAWNGDPPDGNQLSSADWKPAAGGEADWQKDRRTLLEISTEFLTRAQALDDAGLSRQVVWYKGGATQPLAVRVVRTTTHDIYHSGQIRYLRALQGIR</sequence>